<dbReference type="InterPro" id="IPR002586">
    <property type="entry name" value="CobQ/CobB/MinD/ParA_Nub-bd_dom"/>
</dbReference>
<protein>
    <submittedName>
        <fullName evidence="4">MinD/ParA family protein</fullName>
    </submittedName>
</protein>
<evidence type="ECO:0000313" key="5">
    <source>
        <dbReference type="Proteomes" id="UP000683428"/>
    </source>
</evidence>
<dbReference type="EMBL" id="CP064782">
    <property type="protein sequence ID" value="QWT48392.1"/>
    <property type="molecule type" value="Genomic_DNA"/>
</dbReference>
<dbReference type="Pfam" id="PF01656">
    <property type="entry name" value="CbiA"/>
    <property type="match status" value="1"/>
</dbReference>
<keyword evidence="2" id="KW-0067">ATP-binding</keyword>
<gene>
    <name evidence="4" type="ORF">Azoinq_11070</name>
</gene>
<evidence type="ECO:0000256" key="2">
    <source>
        <dbReference type="ARBA" id="ARBA00022840"/>
    </source>
</evidence>
<dbReference type="GO" id="GO:0005524">
    <property type="term" value="F:ATP binding"/>
    <property type="evidence" value="ECO:0007669"/>
    <property type="project" value="UniProtKB-KW"/>
</dbReference>
<dbReference type="PANTHER" id="PTHR43384">
    <property type="entry name" value="SEPTUM SITE-DETERMINING PROTEIN MIND HOMOLOG, CHLOROPLASTIC-RELATED"/>
    <property type="match status" value="1"/>
</dbReference>
<dbReference type="AlphaFoldDB" id="A0A975XU43"/>
<dbReference type="GO" id="GO:0005829">
    <property type="term" value="C:cytosol"/>
    <property type="evidence" value="ECO:0007669"/>
    <property type="project" value="TreeGrafter"/>
</dbReference>
<sequence>MADFHGDQAAGLRRLFGREKLQVVTFAAGCNGVGRTLAVANVALSLAKLGKEVLVLDENTGHDNVAAWFGAPASHDLLQVVNQERRLADVLVEVAPGVHVLPAAQAVKKLGKLTLRQQQALLDGLGELERPADVILVDAAIDHPLGFSPLSLAAQETVVMLSGVGSAITEAYALIKKMSLGFARRNFRILVSKVKGAQDAQSIFDNMAQVAGQRLHARLDYAGYIPLDEAIKRADALGQPVGTAFPEASSARAFRLLAGEMSQWPAGDQEGAGLEQFVQQLLHLSQRISPSVMHLG</sequence>
<evidence type="ECO:0000313" key="4">
    <source>
        <dbReference type="EMBL" id="QWT48392.1"/>
    </source>
</evidence>
<dbReference type="Proteomes" id="UP000683428">
    <property type="component" value="Chromosome"/>
</dbReference>
<evidence type="ECO:0000259" key="3">
    <source>
        <dbReference type="Pfam" id="PF01656"/>
    </source>
</evidence>
<dbReference type="RefSeq" id="WP_216129109.1">
    <property type="nucleotide sequence ID" value="NZ_CP064782.1"/>
</dbReference>
<dbReference type="InterPro" id="IPR050625">
    <property type="entry name" value="ParA/MinD_ATPase"/>
</dbReference>
<keyword evidence="5" id="KW-1185">Reference proteome</keyword>
<keyword evidence="1" id="KW-0547">Nucleotide-binding</keyword>
<organism evidence="4 5">
    <name type="scientific">Azospira inquinata</name>
    <dbReference type="NCBI Taxonomy" id="2785627"/>
    <lineage>
        <taxon>Bacteria</taxon>
        <taxon>Pseudomonadati</taxon>
        <taxon>Pseudomonadota</taxon>
        <taxon>Betaproteobacteria</taxon>
        <taxon>Rhodocyclales</taxon>
        <taxon>Rhodocyclaceae</taxon>
        <taxon>Azospira</taxon>
    </lineage>
</organism>
<accession>A0A975XU43</accession>
<dbReference type="PANTHER" id="PTHR43384:SF4">
    <property type="entry name" value="CELLULOSE BIOSYNTHESIS PROTEIN BCSQ-RELATED"/>
    <property type="match status" value="1"/>
</dbReference>
<feature type="domain" description="CobQ/CobB/MinD/ParA nucleotide binding" evidence="3">
    <location>
        <begin position="25"/>
        <end position="241"/>
    </location>
</feature>
<dbReference type="GO" id="GO:0016887">
    <property type="term" value="F:ATP hydrolysis activity"/>
    <property type="evidence" value="ECO:0007669"/>
    <property type="project" value="TreeGrafter"/>
</dbReference>
<evidence type="ECO:0000256" key="1">
    <source>
        <dbReference type="ARBA" id="ARBA00022741"/>
    </source>
</evidence>
<name>A0A975XU43_9RHOO</name>
<proteinExistence type="predicted"/>
<reference evidence="4" key="1">
    <citation type="submission" date="2020-11" db="EMBL/GenBank/DDBJ databases">
        <title>Azospira inquinata sp. nov.</title>
        <authorList>
            <person name="Moe W.M."/>
            <person name="Mikes M.C."/>
        </authorList>
    </citation>
    <scope>NUCLEOTIDE SEQUENCE</scope>
    <source>
        <strain evidence="4">Azo-3</strain>
    </source>
</reference>
<dbReference type="KEGG" id="aiq:Azoinq_11070"/>
<dbReference type="GO" id="GO:0009898">
    <property type="term" value="C:cytoplasmic side of plasma membrane"/>
    <property type="evidence" value="ECO:0007669"/>
    <property type="project" value="TreeGrafter"/>
</dbReference>
<dbReference type="GO" id="GO:0051782">
    <property type="term" value="P:negative regulation of cell division"/>
    <property type="evidence" value="ECO:0007669"/>
    <property type="project" value="TreeGrafter"/>
</dbReference>